<dbReference type="PANTHER" id="PTHR33531">
    <property type="entry name" value="RUBRERYTHRIN SUBFAMILY"/>
    <property type="match status" value="1"/>
</dbReference>
<keyword evidence="3" id="KW-1185">Reference proteome</keyword>
<dbReference type="InterPro" id="IPR012347">
    <property type="entry name" value="Ferritin-like"/>
</dbReference>
<dbReference type="CDD" id="cd01045">
    <property type="entry name" value="Ferritin_like_AB"/>
    <property type="match status" value="1"/>
</dbReference>
<gene>
    <name evidence="2" type="ORF">dnl_50310</name>
</gene>
<sequence>MLETNALKILKNAILLEKRGQAFYQNTADQAQGRAVKEFFELMADEEEEHIRILSEQFKSLKNNNKFKARGYLSKDASNLASEVLTREIKEQISGSGFESAAISAAAAMEQKAVELYSQRAETAEDPEEKKLYQWLAQWEQGHLDMLLAMDKELTEKIWNDNQFWPF</sequence>
<accession>A0A975BC44</accession>
<evidence type="ECO:0000313" key="2">
    <source>
        <dbReference type="EMBL" id="QTA82651.1"/>
    </source>
</evidence>
<dbReference type="GO" id="GO:0046872">
    <property type="term" value="F:metal ion binding"/>
    <property type="evidence" value="ECO:0007669"/>
    <property type="project" value="InterPro"/>
</dbReference>
<dbReference type="KEGG" id="dli:dnl_50310"/>
<organism evidence="2 3">
    <name type="scientific">Desulfonema limicola</name>
    <dbReference type="NCBI Taxonomy" id="45656"/>
    <lineage>
        <taxon>Bacteria</taxon>
        <taxon>Pseudomonadati</taxon>
        <taxon>Thermodesulfobacteriota</taxon>
        <taxon>Desulfobacteria</taxon>
        <taxon>Desulfobacterales</taxon>
        <taxon>Desulfococcaceae</taxon>
        <taxon>Desulfonema</taxon>
    </lineage>
</organism>
<dbReference type="SUPFAM" id="SSF47240">
    <property type="entry name" value="Ferritin-like"/>
    <property type="match status" value="1"/>
</dbReference>
<dbReference type="RefSeq" id="WP_207688548.1">
    <property type="nucleotide sequence ID" value="NZ_CP061799.1"/>
</dbReference>
<name>A0A975BC44_9BACT</name>
<dbReference type="InterPro" id="IPR009078">
    <property type="entry name" value="Ferritin-like_SF"/>
</dbReference>
<evidence type="ECO:0000313" key="3">
    <source>
        <dbReference type="Proteomes" id="UP000663720"/>
    </source>
</evidence>
<proteinExistence type="predicted"/>
<dbReference type="AlphaFoldDB" id="A0A975BC44"/>
<feature type="domain" description="Rubrerythrin diiron-binding" evidence="1">
    <location>
        <begin position="8"/>
        <end position="150"/>
    </location>
</feature>
<protein>
    <submittedName>
        <fullName evidence="2">Rubrerythrin</fullName>
    </submittedName>
</protein>
<dbReference type="Gene3D" id="1.20.1260.10">
    <property type="match status" value="1"/>
</dbReference>
<dbReference type="GO" id="GO:0016491">
    <property type="term" value="F:oxidoreductase activity"/>
    <property type="evidence" value="ECO:0007669"/>
    <property type="project" value="InterPro"/>
</dbReference>
<dbReference type="InterPro" id="IPR003251">
    <property type="entry name" value="Rr_diiron-bd_dom"/>
</dbReference>
<dbReference type="EMBL" id="CP061799">
    <property type="protein sequence ID" value="QTA82651.1"/>
    <property type="molecule type" value="Genomic_DNA"/>
</dbReference>
<dbReference type="PANTHER" id="PTHR33531:SF7">
    <property type="entry name" value="HYPOTHETICAL MEMBRANE PROTEIN, CONSERVED"/>
    <property type="match status" value="1"/>
</dbReference>
<reference evidence="2" key="1">
    <citation type="journal article" date="2021" name="Microb. Physiol.">
        <title>Proteogenomic Insights into the Physiology of Marine, Sulfate-Reducing, Filamentous Desulfonema limicola and Desulfonema magnum.</title>
        <authorList>
            <person name="Schnaars V."/>
            <person name="Wohlbrand L."/>
            <person name="Scheve S."/>
            <person name="Hinrichs C."/>
            <person name="Reinhardt R."/>
            <person name="Rabus R."/>
        </authorList>
    </citation>
    <scope>NUCLEOTIDE SEQUENCE</scope>
    <source>
        <strain evidence="2">5ac10</strain>
    </source>
</reference>
<evidence type="ECO:0000259" key="1">
    <source>
        <dbReference type="Pfam" id="PF02915"/>
    </source>
</evidence>
<dbReference type="Proteomes" id="UP000663720">
    <property type="component" value="Chromosome"/>
</dbReference>
<dbReference type="Pfam" id="PF02915">
    <property type="entry name" value="Rubrerythrin"/>
    <property type="match status" value="1"/>
</dbReference>